<proteinExistence type="predicted"/>
<keyword evidence="1" id="KW-1133">Transmembrane helix</keyword>
<comment type="caution">
    <text evidence="2">The sequence shown here is derived from an EMBL/GenBank/DDBJ whole genome shotgun (WGS) entry which is preliminary data.</text>
</comment>
<evidence type="ECO:0000313" key="3">
    <source>
        <dbReference type="Proteomes" id="UP000824007"/>
    </source>
</evidence>
<name>A0A9D2C5X6_9FIRM</name>
<protein>
    <recommendedName>
        <fullName evidence="4">DUF4179 domain-containing protein</fullName>
    </recommendedName>
</protein>
<sequence length="396" mass="43636">MNIRELEAAVSSIEDSYILEAGETIGLQERTARKLPHRLSLRLLHGLPFRFPRRLPLRLPCGRPSRFSPGFTGGIGRKARIAAACLAGALFLSLFSLPAAVAAGSIPAYDLLHSLFPETAERLTPVQLSCEDNGIRMETEAVYVCGDTAEIYLSLQDLTGSRIDETTDLFDSYSIRLSGSGSGIGTCSRIAFDPESGKVFFLVQIQRTDGKEIEGRKVDFRVSGFLTGKQQIEAELTQITPERLEEKTRLQREAASRGSGGMDLEKVDEESRLGFLVPDAEQTFSPAEGVTVTAYGWVDGRLRVQVHYADILNTDNHGRVFLKDGDGNLISDFGSAAFWDEERSGSYQEYFFDVGPDQFTEEWSVWGDFTTCTSLPEGDWRVSFPAADRGGAAAFR</sequence>
<organism evidence="2 3">
    <name type="scientific">Candidatus Eisenbergiella pullistercoris</name>
    <dbReference type="NCBI Taxonomy" id="2838555"/>
    <lineage>
        <taxon>Bacteria</taxon>
        <taxon>Bacillati</taxon>
        <taxon>Bacillota</taxon>
        <taxon>Clostridia</taxon>
        <taxon>Lachnospirales</taxon>
        <taxon>Lachnospiraceae</taxon>
        <taxon>Eisenbergiella</taxon>
    </lineage>
</organism>
<evidence type="ECO:0000256" key="1">
    <source>
        <dbReference type="SAM" id="Phobius"/>
    </source>
</evidence>
<accession>A0A9D2C5X6</accession>
<dbReference type="Proteomes" id="UP000824007">
    <property type="component" value="Unassembled WGS sequence"/>
</dbReference>
<reference evidence="2" key="2">
    <citation type="submission" date="2021-04" db="EMBL/GenBank/DDBJ databases">
        <authorList>
            <person name="Gilroy R."/>
        </authorList>
    </citation>
    <scope>NUCLEOTIDE SEQUENCE</scope>
    <source>
        <strain evidence="2">ChiSxjej3B15-24422</strain>
    </source>
</reference>
<dbReference type="EMBL" id="DXDD01000104">
    <property type="protein sequence ID" value="HIY60697.1"/>
    <property type="molecule type" value="Genomic_DNA"/>
</dbReference>
<keyword evidence="1" id="KW-0812">Transmembrane</keyword>
<reference evidence="2" key="1">
    <citation type="journal article" date="2021" name="PeerJ">
        <title>Extensive microbial diversity within the chicken gut microbiome revealed by metagenomics and culture.</title>
        <authorList>
            <person name="Gilroy R."/>
            <person name="Ravi A."/>
            <person name="Getino M."/>
            <person name="Pursley I."/>
            <person name="Horton D.L."/>
            <person name="Alikhan N.F."/>
            <person name="Baker D."/>
            <person name="Gharbi K."/>
            <person name="Hall N."/>
            <person name="Watson M."/>
            <person name="Adriaenssens E.M."/>
            <person name="Foster-Nyarko E."/>
            <person name="Jarju S."/>
            <person name="Secka A."/>
            <person name="Antonio M."/>
            <person name="Oren A."/>
            <person name="Chaudhuri R.R."/>
            <person name="La Ragione R."/>
            <person name="Hildebrand F."/>
            <person name="Pallen M.J."/>
        </authorList>
    </citation>
    <scope>NUCLEOTIDE SEQUENCE</scope>
    <source>
        <strain evidence="2">ChiSxjej3B15-24422</strain>
    </source>
</reference>
<evidence type="ECO:0008006" key="4">
    <source>
        <dbReference type="Google" id="ProtNLM"/>
    </source>
</evidence>
<evidence type="ECO:0000313" key="2">
    <source>
        <dbReference type="EMBL" id="HIY60697.1"/>
    </source>
</evidence>
<keyword evidence="1" id="KW-0472">Membrane</keyword>
<feature type="transmembrane region" description="Helical" evidence="1">
    <location>
        <begin position="81"/>
        <end position="106"/>
    </location>
</feature>
<gene>
    <name evidence="2" type="ORF">H9831_08480</name>
</gene>
<dbReference type="AlphaFoldDB" id="A0A9D2C5X6"/>